<comment type="caution">
    <text evidence="2">The sequence shown here is derived from an EMBL/GenBank/DDBJ whole genome shotgun (WGS) entry which is preliminary data.</text>
</comment>
<dbReference type="InterPro" id="IPR013766">
    <property type="entry name" value="Thioredoxin_domain"/>
</dbReference>
<dbReference type="PANTHER" id="PTHR10438">
    <property type="entry name" value="THIOREDOXIN"/>
    <property type="match status" value="1"/>
</dbReference>
<evidence type="ECO:0000313" key="2">
    <source>
        <dbReference type="EMBL" id="KAH7447634.1"/>
    </source>
</evidence>
<reference evidence="2" key="1">
    <citation type="submission" date="2021-08" db="EMBL/GenBank/DDBJ databases">
        <title>WGS assembly of Ceratopteris richardii.</title>
        <authorList>
            <person name="Marchant D.B."/>
            <person name="Chen G."/>
            <person name="Jenkins J."/>
            <person name="Shu S."/>
            <person name="Leebens-Mack J."/>
            <person name="Grimwood J."/>
            <person name="Schmutz J."/>
            <person name="Soltis P."/>
            <person name="Soltis D."/>
            <person name="Chen Z.-H."/>
        </authorList>
    </citation>
    <scope>NUCLEOTIDE SEQUENCE</scope>
    <source>
        <strain evidence="2">Whitten #5841</strain>
        <tissue evidence="2">Leaf</tissue>
    </source>
</reference>
<dbReference type="Gene3D" id="3.40.30.10">
    <property type="entry name" value="Glutaredoxin"/>
    <property type="match status" value="1"/>
</dbReference>
<dbReference type="Proteomes" id="UP000825935">
    <property type="component" value="Chromosome 1"/>
</dbReference>
<keyword evidence="3" id="KW-1185">Reference proteome</keyword>
<organism evidence="2 3">
    <name type="scientific">Ceratopteris richardii</name>
    <name type="common">Triangle waterfern</name>
    <dbReference type="NCBI Taxonomy" id="49495"/>
    <lineage>
        <taxon>Eukaryota</taxon>
        <taxon>Viridiplantae</taxon>
        <taxon>Streptophyta</taxon>
        <taxon>Embryophyta</taxon>
        <taxon>Tracheophyta</taxon>
        <taxon>Polypodiopsida</taxon>
        <taxon>Polypodiidae</taxon>
        <taxon>Polypodiales</taxon>
        <taxon>Pteridineae</taxon>
        <taxon>Pteridaceae</taxon>
        <taxon>Parkerioideae</taxon>
        <taxon>Ceratopteris</taxon>
    </lineage>
</organism>
<dbReference type="SUPFAM" id="SSF52833">
    <property type="entry name" value="Thioredoxin-like"/>
    <property type="match status" value="1"/>
</dbReference>
<name>A0A8T2VNA9_CERRI</name>
<evidence type="ECO:0000259" key="1">
    <source>
        <dbReference type="Pfam" id="PF00085"/>
    </source>
</evidence>
<dbReference type="OMA" id="MEAPWSE"/>
<sequence length="122" mass="13783">MDSSSPDENGILHFPSSNAYIAFVDDCIVSNRLLVTLMEAPWSEPSKAVYSIFVQLREVFPDVIFSKMDVEETKDVASLMFVRIVPSVIFVLEGKEVARIKKTVPYELLQQTVLSLLKKQQS</sequence>
<dbReference type="Pfam" id="PF00085">
    <property type="entry name" value="Thioredoxin"/>
    <property type="match status" value="1"/>
</dbReference>
<dbReference type="PANTHER" id="PTHR10438:SF463">
    <property type="entry name" value="THIOREDOXIN"/>
    <property type="match status" value="1"/>
</dbReference>
<dbReference type="EMBL" id="CM035406">
    <property type="protein sequence ID" value="KAH7447634.1"/>
    <property type="molecule type" value="Genomic_DNA"/>
</dbReference>
<dbReference type="InterPro" id="IPR050620">
    <property type="entry name" value="Thioredoxin_H-type-like"/>
</dbReference>
<dbReference type="OrthoDB" id="2121326at2759"/>
<feature type="domain" description="Thioredoxin" evidence="1">
    <location>
        <begin position="30"/>
        <end position="113"/>
    </location>
</feature>
<evidence type="ECO:0000313" key="3">
    <source>
        <dbReference type="Proteomes" id="UP000825935"/>
    </source>
</evidence>
<dbReference type="CDD" id="cd02947">
    <property type="entry name" value="TRX_family"/>
    <property type="match status" value="1"/>
</dbReference>
<proteinExistence type="predicted"/>
<protein>
    <recommendedName>
        <fullName evidence="1">Thioredoxin domain-containing protein</fullName>
    </recommendedName>
</protein>
<dbReference type="AlphaFoldDB" id="A0A8T2VNA9"/>
<dbReference type="InterPro" id="IPR036249">
    <property type="entry name" value="Thioredoxin-like_sf"/>
</dbReference>
<gene>
    <name evidence="2" type="ORF">KP509_01G114800</name>
</gene>
<accession>A0A8T2VNA9</accession>